<dbReference type="Proteomes" id="UP000006514">
    <property type="component" value="Unassembled WGS sequence"/>
</dbReference>
<accession>J0WJM5</accession>
<dbReference type="EMBL" id="JH688949">
    <property type="protein sequence ID" value="EJD32463.1"/>
    <property type="molecule type" value="Genomic_DNA"/>
</dbReference>
<keyword evidence="2" id="KW-1185">Reference proteome</keyword>
<sequence>MTWLGTGEVSDAAEPSGIAAAVHDRRAPPITAAVIVPAIVGDEPAFMKAFS</sequence>
<name>J0WJM5_AURST</name>
<organism evidence="1 2">
    <name type="scientific">Auricularia subglabra (strain TFB-10046 / SS5)</name>
    <name type="common">White-rot fungus</name>
    <name type="synonym">Auricularia delicata (strain TFB10046)</name>
    <dbReference type="NCBI Taxonomy" id="717982"/>
    <lineage>
        <taxon>Eukaryota</taxon>
        <taxon>Fungi</taxon>
        <taxon>Dikarya</taxon>
        <taxon>Basidiomycota</taxon>
        <taxon>Agaricomycotina</taxon>
        <taxon>Agaricomycetes</taxon>
        <taxon>Auriculariales</taxon>
        <taxon>Auriculariaceae</taxon>
        <taxon>Auricularia</taxon>
    </lineage>
</organism>
<evidence type="ECO:0000313" key="1">
    <source>
        <dbReference type="EMBL" id="EJD32463.1"/>
    </source>
</evidence>
<dbReference type="InParanoid" id="J0WJM5"/>
<proteinExistence type="predicted"/>
<protein>
    <submittedName>
        <fullName evidence="1">Uncharacterized protein</fullName>
    </submittedName>
</protein>
<evidence type="ECO:0000313" key="2">
    <source>
        <dbReference type="Proteomes" id="UP000006514"/>
    </source>
</evidence>
<gene>
    <name evidence="1" type="ORF">AURDEDRAFT_178463</name>
</gene>
<dbReference type="AlphaFoldDB" id="J0WJM5"/>
<dbReference type="KEGG" id="adl:AURDEDRAFT_178463"/>
<reference evidence="2" key="1">
    <citation type="journal article" date="2012" name="Science">
        <title>The Paleozoic origin of enzymatic lignin decomposition reconstructed from 31 fungal genomes.</title>
        <authorList>
            <person name="Floudas D."/>
            <person name="Binder M."/>
            <person name="Riley R."/>
            <person name="Barry K."/>
            <person name="Blanchette R.A."/>
            <person name="Henrissat B."/>
            <person name="Martinez A.T."/>
            <person name="Otillar R."/>
            <person name="Spatafora J.W."/>
            <person name="Yadav J.S."/>
            <person name="Aerts A."/>
            <person name="Benoit I."/>
            <person name="Boyd A."/>
            <person name="Carlson A."/>
            <person name="Copeland A."/>
            <person name="Coutinho P.M."/>
            <person name="de Vries R.P."/>
            <person name="Ferreira P."/>
            <person name="Findley K."/>
            <person name="Foster B."/>
            <person name="Gaskell J."/>
            <person name="Glotzer D."/>
            <person name="Gorecki P."/>
            <person name="Heitman J."/>
            <person name="Hesse C."/>
            <person name="Hori C."/>
            <person name="Igarashi K."/>
            <person name="Jurgens J.A."/>
            <person name="Kallen N."/>
            <person name="Kersten P."/>
            <person name="Kohler A."/>
            <person name="Kuees U."/>
            <person name="Kumar T.K.A."/>
            <person name="Kuo A."/>
            <person name="LaButti K."/>
            <person name="Larrondo L.F."/>
            <person name="Lindquist E."/>
            <person name="Ling A."/>
            <person name="Lombard V."/>
            <person name="Lucas S."/>
            <person name="Lundell T."/>
            <person name="Martin R."/>
            <person name="McLaughlin D.J."/>
            <person name="Morgenstern I."/>
            <person name="Morin E."/>
            <person name="Murat C."/>
            <person name="Nagy L.G."/>
            <person name="Nolan M."/>
            <person name="Ohm R.A."/>
            <person name="Patyshakuliyeva A."/>
            <person name="Rokas A."/>
            <person name="Ruiz-Duenas F.J."/>
            <person name="Sabat G."/>
            <person name="Salamov A."/>
            <person name="Samejima M."/>
            <person name="Schmutz J."/>
            <person name="Slot J.C."/>
            <person name="St John F."/>
            <person name="Stenlid J."/>
            <person name="Sun H."/>
            <person name="Sun S."/>
            <person name="Syed K."/>
            <person name="Tsang A."/>
            <person name="Wiebenga A."/>
            <person name="Young D."/>
            <person name="Pisabarro A."/>
            <person name="Eastwood D.C."/>
            <person name="Martin F."/>
            <person name="Cullen D."/>
            <person name="Grigoriev I.V."/>
            <person name="Hibbett D.S."/>
        </authorList>
    </citation>
    <scope>NUCLEOTIDE SEQUENCE [LARGE SCALE GENOMIC DNA]</scope>
    <source>
        <strain evidence="2">TFB10046</strain>
    </source>
</reference>